<reference evidence="2" key="1">
    <citation type="submission" date="2013-08" db="EMBL/GenBank/DDBJ databases">
        <authorList>
            <person name="Mendez C."/>
            <person name="Richter M."/>
            <person name="Ferrer M."/>
            <person name="Sanchez J."/>
        </authorList>
    </citation>
    <scope>NUCLEOTIDE SEQUENCE</scope>
</reference>
<protein>
    <submittedName>
        <fullName evidence="2">Metallophosphoesterase</fullName>
    </submittedName>
</protein>
<dbReference type="Pfam" id="PF00149">
    <property type="entry name" value="Metallophos"/>
    <property type="match status" value="1"/>
</dbReference>
<dbReference type="InterPro" id="IPR004843">
    <property type="entry name" value="Calcineurin-like_PHP"/>
</dbReference>
<dbReference type="InterPro" id="IPR006186">
    <property type="entry name" value="Ser/Thr-sp_prot-phosphatase"/>
</dbReference>
<feature type="domain" description="Serine/threonine specific protein phosphatases" evidence="1">
    <location>
        <begin position="14"/>
        <end position="284"/>
    </location>
</feature>
<dbReference type="Gene3D" id="3.60.21.10">
    <property type="match status" value="1"/>
</dbReference>
<dbReference type="AlphaFoldDB" id="T1AHL9"/>
<dbReference type="SMART" id="SM00156">
    <property type="entry name" value="PP2Ac"/>
    <property type="match status" value="1"/>
</dbReference>
<dbReference type="PANTHER" id="PTHR11668:SF496">
    <property type="entry name" value="SERINE_THREONINE-PROTEIN PHOSPHATASE"/>
    <property type="match status" value="1"/>
</dbReference>
<reference evidence="2" key="2">
    <citation type="journal article" date="2014" name="ISME J.">
        <title>Microbial stratification in low pH oxic and suboxic macroscopic growths along an acid mine drainage.</title>
        <authorList>
            <person name="Mendez-Garcia C."/>
            <person name="Mesa V."/>
            <person name="Sprenger R.R."/>
            <person name="Richter M."/>
            <person name="Diez M.S."/>
            <person name="Solano J."/>
            <person name="Bargiela R."/>
            <person name="Golyshina O.V."/>
            <person name="Manteca A."/>
            <person name="Ramos J.L."/>
            <person name="Gallego J.R."/>
            <person name="Llorente I."/>
            <person name="Martins Dos Santos V.A."/>
            <person name="Jensen O.N."/>
            <person name="Pelaez A.I."/>
            <person name="Sanchez J."/>
            <person name="Ferrer M."/>
        </authorList>
    </citation>
    <scope>NUCLEOTIDE SEQUENCE</scope>
</reference>
<sequence>MNDDIVGPAEVLSLTASEVDQLLDRLEKTVPTRPTLLDLSSFRADEAIVFGDTHGDWRTTERIVDRYQEPTRRRLLIGLGDYVDRTPTDCGAGSVANALYLLQWTARDPERIALIQGNHETVRTIQVRPESLSAEVRDLWGPDPLRYERLIELLGRGPLAAFHPSGPYLAHAGFPTRLDPADWKAAFDRRDERLVAQLAWSECAASRIRRGGAAPFSEAQLTAFLEIAGLSFMLRGHDPDLTGRSVFRDRCLTLHSTRVYEHYGGVIVGRLALNCRMRDSSPVSIEHLDTEGRTFGPGA</sequence>
<dbReference type="GO" id="GO:0016787">
    <property type="term" value="F:hydrolase activity"/>
    <property type="evidence" value="ECO:0007669"/>
    <property type="project" value="InterPro"/>
</dbReference>
<evidence type="ECO:0000259" key="1">
    <source>
        <dbReference type="SMART" id="SM00156"/>
    </source>
</evidence>
<name>T1AHL9_9ZZZZ</name>
<evidence type="ECO:0000313" key="2">
    <source>
        <dbReference type="EMBL" id="EQD56697.1"/>
    </source>
</evidence>
<organism evidence="2">
    <name type="scientific">mine drainage metagenome</name>
    <dbReference type="NCBI Taxonomy" id="410659"/>
    <lineage>
        <taxon>unclassified sequences</taxon>
        <taxon>metagenomes</taxon>
        <taxon>ecological metagenomes</taxon>
    </lineage>
</organism>
<comment type="caution">
    <text evidence="2">The sequence shown here is derived from an EMBL/GenBank/DDBJ whole genome shotgun (WGS) entry which is preliminary data.</text>
</comment>
<dbReference type="SUPFAM" id="SSF56300">
    <property type="entry name" value="Metallo-dependent phosphatases"/>
    <property type="match status" value="1"/>
</dbReference>
<accession>T1AHL9</accession>
<dbReference type="PANTHER" id="PTHR11668">
    <property type="entry name" value="SERINE/THREONINE PROTEIN PHOSPHATASE"/>
    <property type="match status" value="1"/>
</dbReference>
<gene>
    <name evidence="2" type="ORF">B1B_08978</name>
</gene>
<dbReference type="InterPro" id="IPR050341">
    <property type="entry name" value="PP1_catalytic_subunit"/>
</dbReference>
<dbReference type="EMBL" id="AUZY01005899">
    <property type="protein sequence ID" value="EQD56697.1"/>
    <property type="molecule type" value="Genomic_DNA"/>
</dbReference>
<dbReference type="InterPro" id="IPR029052">
    <property type="entry name" value="Metallo-depent_PP-like"/>
</dbReference>
<proteinExistence type="predicted"/>